<sequence>RRCVNAEVVVEGASTMTTTAAASTAAVANGDAGSNTSPTYRRTLNMQSGERRSKRRTLHTPNTEDYITVLRPTSIVRDSGGGYSRPVPRMLNRGSLNSLQSPFQR</sequence>
<dbReference type="EMBL" id="GBHO01022639">
    <property type="protein sequence ID" value="JAG20965.1"/>
    <property type="molecule type" value="Transcribed_RNA"/>
</dbReference>
<feature type="region of interest" description="Disordered" evidence="1">
    <location>
        <begin position="77"/>
        <end position="105"/>
    </location>
</feature>
<feature type="region of interest" description="Disordered" evidence="1">
    <location>
        <begin position="26"/>
        <end position="61"/>
    </location>
</feature>
<feature type="compositionally biased region" description="Polar residues" evidence="1">
    <location>
        <begin position="94"/>
        <end position="105"/>
    </location>
</feature>
<evidence type="ECO:0000313" key="2">
    <source>
        <dbReference type="EMBL" id="JAG20965.1"/>
    </source>
</evidence>
<evidence type="ECO:0000256" key="1">
    <source>
        <dbReference type="SAM" id="MobiDB-lite"/>
    </source>
</evidence>
<gene>
    <name evidence="2" type="primary">clpB2</name>
    <name evidence="2" type="ORF">CM83_65799</name>
</gene>
<proteinExistence type="predicted"/>
<organism evidence="2">
    <name type="scientific">Lygus hesperus</name>
    <name type="common">Western plant bug</name>
    <dbReference type="NCBI Taxonomy" id="30085"/>
    <lineage>
        <taxon>Eukaryota</taxon>
        <taxon>Metazoa</taxon>
        <taxon>Ecdysozoa</taxon>
        <taxon>Arthropoda</taxon>
        <taxon>Hexapoda</taxon>
        <taxon>Insecta</taxon>
        <taxon>Pterygota</taxon>
        <taxon>Neoptera</taxon>
        <taxon>Paraneoptera</taxon>
        <taxon>Hemiptera</taxon>
        <taxon>Heteroptera</taxon>
        <taxon>Panheteroptera</taxon>
        <taxon>Cimicomorpha</taxon>
        <taxon>Miridae</taxon>
        <taxon>Mirini</taxon>
        <taxon>Lygus</taxon>
    </lineage>
</organism>
<reference evidence="2" key="2">
    <citation type="submission" date="2014-07" db="EMBL/GenBank/DDBJ databases">
        <authorList>
            <person name="Hull J."/>
        </authorList>
    </citation>
    <scope>NUCLEOTIDE SEQUENCE</scope>
</reference>
<feature type="non-terminal residue" evidence="2">
    <location>
        <position position="1"/>
    </location>
</feature>
<reference evidence="2" key="1">
    <citation type="journal article" date="2014" name="PLoS ONE">
        <title>Transcriptome-Based Identification of ABC Transporters in the Western Tarnished Plant Bug Lygus hesperus.</title>
        <authorList>
            <person name="Hull J.J."/>
            <person name="Chaney K."/>
            <person name="Geib S.M."/>
            <person name="Fabrick J.A."/>
            <person name="Brent C.S."/>
            <person name="Walsh D."/>
            <person name="Lavine L.C."/>
        </authorList>
    </citation>
    <scope>NUCLEOTIDE SEQUENCE</scope>
</reference>
<feature type="compositionally biased region" description="Polar residues" evidence="1">
    <location>
        <begin position="32"/>
        <end position="48"/>
    </location>
</feature>
<protein>
    <submittedName>
        <fullName evidence="2">Chaperone protein ClpB 2</fullName>
    </submittedName>
</protein>
<dbReference type="AlphaFoldDB" id="A0A0A9XUM3"/>
<accession>A0A0A9XUM3</accession>
<name>A0A0A9XUM3_LYGHE</name>